<sequence>MTNVNLAMMDTDVASELVFDRIVKEKERRLITSISRAEAFQLERKGMYPRRRRISNRSVGWLLSELLHWVKSREAVNSNNQIEGAK</sequence>
<reference evidence="1 2" key="1">
    <citation type="journal article" date="2013" name="Genome Announc.">
        <title>Draft Genome Sequence of Shewanella decolorationis S12, a Dye-Degrading Bacterium Isolated from a Wastewater Treatment Plant.</title>
        <authorList>
            <person name="Xu M."/>
            <person name="Fang Y."/>
            <person name="Liu J."/>
            <person name="Chen X."/>
            <person name="Sun G."/>
            <person name="Guo J."/>
            <person name="Hua Z."/>
            <person name="Tu Q."/>
            <person name="Wu L."/>
            <person name="Zhou J."/>
            <person name="Liu X."/>
        </authorList>
    </citation>
    <scope>NUCLEOTIDE SEQUENCE [LARGE SCALE GENOMIC DNA]</scope>
    <source>
        <strain evidence="1 2">S12</strain>
    </source>
</reference>
<protein>
    <submittedName>
        <fullName evidence="1">Prophage cp4-57 regulatory family protein</fullName>
    </submittedName>
</protein>
<dbReference type="RefSeq" id="WP_023268966.1">
    <property type="nucleotide sequence ID" value="NZ_AXZL01000076.1"/>
</dbReference>
<evidence type="ECO:0000313" key="2">
    <source>
        <dbReference type="Proteomes" id="UP000017548"/>
    </source>
</evidence>
<dbReference type="Proteomes" id="UP000017548">
    <property type="component" value="Unassembled WGS sequence"/>
</dbReference>
<gene>
    <name evidence="1" type="ORF">SHD_4128</name>
</gene>
<dbReference type="Pfam" id="PF05930">
    <property type="entry name" value="Phage_AlpA"/>
    <property type="match status" value="1"/>
</dbReference>
<dbReference type="EMBL" id="AXZL01000076">
    <property type="protein sequence ID" value="ESE39919.1"/>
    <property type="molecule type" value="Genomic_DNA"/>
</dbReference>
<evidence type="ECO:0000313" key="1">
    <source>
        <dbReference type="EMBL" id="ESE39919.1"/>
    </source>
</evidence>
<proteinExistence type="predicted"/>
<accession>A0ABN0PIR0</accession>
<keyword evidence="2" id="KW-1185">Reference proteome</keyword>
<name>A0ABN0PIR0_9GAMM</name>
<dbReference type="InterPro" id="IPR010260">
    <property type="entry name" value="AlpA"/>
</dbReference>
<comment type="caution">
    <text evidence="1">The sequence shown here is derived from an EMBL/GenBank/DDBJ whole genome shotgun (WGS) entry which is preliminary data.</text>
</comment>
<organism evidence="1 2">
    <name type="scientific">Shewanella decolorationis S12</name>
    <dbReference type="NCBI Taxonomy" id="1353536"/>
    <lineage>
        <taxon>Bacteria</taxon>
        <taxon>Pseudomonadati</taxon>
        <taxon>Pseudomonadota</taxon>
        <taxon>Gammaproteobacteria</taxon>
        <taxon>Alteromonadales</taxon>
        <taxon>Shewanellaceae</taxon>
        <taxon>Shewanella</taxon>
    </lineage>
</organism>